<dbReference type="EMBL" id="MN740360">
    <property type="protein sequence ID" value="QHU02492.1"/>
    <property type="molecule type" value="Genomic_DNA"/>
</dbReference>
<name>A0A6C0JA28_9ZZZZ</name>
<sequence length="322" mass="37550">MELSEALNVFDLSIDSLSNQTVETLDTLYRKQALHCHPDKTGGSNEKFIALQEAYELLKMKIVFDSTHPEIDVNDGDDYSRSGNEKVFSHMMHFYQKHKDTFTDVMKSMHHTFNDYCIGKITSMTDDDLVRWYSFIKGTKMLRFLHTDTRARIDERIQAHQKNTETKCNINTITVLTTLSDIMNNTILKREYKNSTIFVPLWHSEVYYDVSIPNTDTDSDLNNNNIIELCVQIEYCSSSQWYIDHNSNLFIFKTVPFDKDILFQENLQISVDNVEFNIPCKDLIMTHKQTVRLRKKGACCIVENDLYNVGKRGDVFILLIFN</sequence>
<dbReference type="SUPFAM" id="SSF46565">
    <property type="entry name" value="Chaperone J-domain"/>
    <property type="match status" value="1"/>
</dbReference>
<dbReference type="SMART" id="SM00271">
    <property type="entry name" value="DnaJ"/>
    <property type="match status" value="1"/>
</dbReference>
<dbReference type="AlphaFoldDB" id="A0A6C0JA28"/>
<feature type="domain" description="J" evidence="1">
    <location>
        <begin position="5"/>
        <end position="83"/>
    </location>
</feature>
<accession>A0A6C0JA28</accession>
<reference evidence="2" key="1">
    <citation type="journal article" date="2020" name="Nature">
        <title>Giant virus diversity and host interactions through global metagenomics.</title>
        <authorList>
            <person name="Schulz F."/>
            <person name="Roux S."/>
            <person name="Paez-Espino D."/>
            <person name="Jungbluth S."/>
            <person name="Walsh D.A."/>
            <person name="Denef V.J."/>
            <person name="McMahon K.D."/>
            <person name="Konstantinidis K.T."/>
            <person name="Eloe-Fadrosh E.A."/>
            <person name="Kyrpides N.C."/>
            <person name="Woyke T."/>
        </authorList>
    </citation>
    <scope>NUCLEOTIDE SEQUENCE</scope>
    <source>
        <strain evidence="2">GVMAG-M-3300025880-76</strain>
    </source>
</reference>
<dbReference type="InterPro" id="IPR036869">
    <property type="entry name" value="J_dom_sf"/>
</dbReference>
<protein>
    <recommendedName>
        <fullName evidence="1">J domain-containing protein</fullName>
    </recommendedName>
</protein>
<evidence type="ECO:0000313" key="2">
    <source>
        <dbReference type="EMBL" id="QHU02492.1"/>
    </source>
</evidence>
<proteinExistence type="predicted"/>
<dbReference type="CDD" id="cd06257">
    <property type="entry name" value="DnaJ"/>
    <property type="match status" value="1"/>
</dbReference>
<dbReference type="InterPro" id="IPR001623">
    <property type="entry name" value="DnaJ_domain"/>
</dbReference>
<dbReference type="PROSITE" id="PS50076">
    <property type="entry name" value="DNAJ_2"/>
    <property type="match status" value="1"/>
</dbReference>
<organism evidence="2">
    <name type="scientific">viral metagenome</name>
    <dbReference type="NCBI Taxonomy" id="1070528"/>
    <lineage>
        <taxon>unclassified sequences</taxon>
        <taxon>metagenomes</taxon>
        <taxon>organismal metagenomes</taxon>
    </lineage>
</organism>
<evidence type="ECO:0000259" key="1">
    <source>
        <dbReference type="PROSITE" id="PS50076"/>
    </source>
</evidence>
<dbReference type="Pfam" id="PF00226">
    <property type="entry name" value="DnaJ"/>
    <property type="match status" value="1"/>
</dbReference>
<dbReference type="Gene3D" id="1.10.287.110">
    <property type="entry name" value="DnaJ domain"/>
    <property type="match status" value="1"/>
</dbReference>